<evidence type="ECO:0000259" key="2">
    <source>
        <dbReference type="Pfam" id="PF07859"/>
    </source>
</evidence>
<dbReference type="InterPro" id="IPR013094">
    <property type="entry name" value="AB_hydrolase_3"/>
</dbReference>
<dbReference type="OrthoDB" id="408631at2759"/>
<dbReference type="Gene3D" id="3.40.50.1820">
    <property type="entry name" value="alpha/beta hydrolase"/>
    <property type="match status" value="1"/>
</dbReference>
<evidence type="ECO:0000313" key="3">
    <source>
        <dbReference type="EMBL" id="RLM85240.1"/>
    </source>
</evidence>
<feature type="compositionally biased region" description="Acidic residues" evidence="1">
    <location>
        <begin position="398"/>
        <end position="407"/>
    </location>
</feature>
<reference evidence="4" key="1">
    <citation type="journal article" date="2019" name="Nat. Commun.">
        <title>The genome of broomcorn millet.</title>
        <authorList>
            <person name="Zou C."/>
            <person name="Miki D."/>
            <person name="Li D."/>
            <person name="Tang Q."/>
            <person name="Xiao L."/>
            <person name="Rajput S."/>
            <person name="Deng P."/>
            <person name="Jia W."/>
            <person name="Huang R."/>
            <person name="Zhang M."/>
            <person name="Sun Y."/>
            <person name="Hu J."/>
            <person name="Fu X."/>
            <person name="Schnable P.S."/>
            <person name="Li F."/>
            <person name="Zhang H."/>
            <person name="Feng B."/>
            <person name="Zhu X."/>
            <person name="Liu R."/>
            <person name="Schnable J.C."/>
            <person name="Zhu J.-K."/>
            <person name="Zhang H."/>
        </authorList>
    </citation>
    <scope>NUCLEOTIDE SEQUENCE [LARGE SCALE GENOMIC DNA]</scope>
</reference>
<dbReference type="STRING" id="4540.A0A3L6QN54"/>
<proteinExistence type="predicted"/>
<dbReference type="PANTHER" id="PTHR23024">
    <property type="entry name" value="ARYLACETAMIDE DEACETYLASE"/>
    <property type="match status" value="1"/>
</dbReference>
<feature type="domain" description="Alpha/beta hydrolase fold-3" evidence="2">
    <location>
        <begin position="83"/>
        <end position="305"/>
    </location>
</feature>
<dbReference type="GO" id="GO:0016787">
    <property type="term" value="F:hydrolase activity"/>
    <property type="evidence" value="ECO:0007669"/>
    <property type="project" value="InterPro"/>
</dbReference>
<dbReference type="Pfam" id="PF07859">
    <property type="entry name" value="Abhydrolase_3"/>
    <property type="match status" value="1"/>
</dbReference>
<dbReference type="InterPro" id="IPR029058">
    <property type="entry name" value="AB_hydrolase_fold"/>
</dbReference>
<gene>
    <name evidence="3" type="ORF">C2845_PM04G18260</name>
</gene>
<dbReference type="AlphaFoldDB" id="A0A3L6QN54"/>
<dbReference type="EMBL" id="PQIB02000011">
    <property type="protein sequence ID" value="RLM85240.1"/>
    <property type="molecule type" value="Genomic_DNA"/>
</dbReference>
<dbReference type="Proteomes" id="UP000275267">
    <property type="component" value="Unassembled WGS sequence"/>
</dbReference>
<accession>A0A3L6QN54</accession>
<evidence type="ECO:0000256" key="1">
    <source>
        <dbReference type="SAM" id="MobiDB-lite"/>
    </source>
</evidence>
<dbReference type="InterPro" id="IPR050466">
    <property type="entry name" value="Carboxylest/Gibb_receptor"/>
</dbReference>
<dbReference type="SUPFAM" id="SSF53474">
    <property type="entry name" value="alpha/beta-Hydrolases"/>
    <property type="match status" value="1"/>
</dbReference>
<feature type="region of interest" description="Disordered" evidence="1">
    <location>
        <begin position="381"/>
        <end position="407"/>
    </location>
</feature>
<name>A0A3L6QN54_PANMI</name>
<comment type="caution">
    <text evidence="3">The sequence shown here is derived from an EMBL/GenBank/DDBJ whole genome shotgun (WGS) entry which is preliminary data.</text>
</comment>
<organism evidence="3 4">
    <name type="scientific">Panicum miliaceum</name>
    <name type="common">Proso millet</name>
    <name type="synonym">Broomcorn millet</name>
    <dbReference type="NCBI Taxonomy" id="4540"/>
    <lineage>
        <taxon>Eukaryota</taxon>
        <taxon>Viridiplantae</taxon>
        <taxon>Streptophyta</taxon>
        <taxon>Embryophyta</taxon>
        <taxon>Tracheophyta</taxon>
        <taxon>Spermatophyta</taxon>
        <taxon>Magnoliopsida</taxon>
        <taxon>Liliopsida</taxon>
        <taxon>Poales</taxon>
        <taxon>Poaceae</taxon>
        <taxon>PACMAD clade</taxon>
        <taxon>Panicoideae</taxon>
        <taxon>Panicodae</taxon>
        <taxon>Paniceae</taxon>
        <taxon>Panicinae</taxon>
        <taxon>Panicum</taxon>
        <taxon>Panicum sect. Panicum</taxon>
    </lineage>
</organism>
<dbReference type="PANTHER" id="PTHR23024:SF392">
    <property type="entry name" value="OS09G0462200 PROTEIN"/>
    <property type="match status" value="1"/>
</dbReference>
<keyword evidence="4" id="KW-1185">Reference proteome</keyword>
<sequence length="407" mass="43890">MADSGASDDEVVFEMAQFICVYKSGRVERYFGSDPVPASTDAATGVASKDRAISPDVAVRLYLPPAAKETEDDGGIRTKLPILVYFHGGGFCLHTAFNFVFHAYLTSLAARTRAIVVSVEYRLAPEHPLPAAYDDSWQALRWVASHAAGSGGEEPWLADHGDFSRLSVGGESAGANVAHHMAMRAGTESLPHGARISSAVIVHPYFLGAGRVASEETDPAMAQSVATMWRVVCPGTTGVDDPWVNPLAAGAPGLQGLACARVLVCLAEKDVVRDRGRAYAEGLGASGWAGEVEVLEVAGQGHCFHLVDFACADAVAQDDAIARFVNLLKLKRDLCYLDYRGFKCTELEVTRLRRGSRLAQPREIEEGVQSEPEELINEEKEIEFESDQENVVTTGYEQEVEGGENDD</sequence>
<evidence type="ECO:0000313" key="4">
    <source>
        <dbReference type="Proteomes" id="UP000275267"/>
    </source>
</evidence>
<protein>
    <submittedName>
        <fullName evidence="3">2-hydroxyisoflavanone dehydratase-like</fullName>
    </submittedName>
</protein>